<protein>
    <submittedName>
        <fullName evidence="1">Uncharacterized protein</fullName>
    </submittedName>
</protein>
<dbReference type="Proteomes" id="UP000253383">
    <property type="component" value="Unassembled WGS sequence"/>
</dbReference>
<gene>
    <name evidence="1" type="ORF">DUE52_18120</name>
</gene>
<comment type="caution">
    <text evidence="1">The sequence shown here is derived from an EMBL/GenBank/DDBJ whole genome shotgun (WGS) entry which is preliminary data.</text>
</comment>
<keyword evidence="2" id="KW-1185">Reference proteome</keyword>
<organism evidence="1 2">
    <name type="scientific">Larkinella punicea</name>
    <dbReference type="NCBI Taxonomy" id="2315727"/>
    <lineage>
        <taxon>Bacteria</taxon>
        <taxon>Pseudomonadati</taxon>
        <taxon>Bacteroidota</taxon>
        <taxon>Cytophagia</taxon>
        <taxon>Cytophagales</taxon>
        <taxon>Spirosomataceae</taxon>
        <taxon>Larkinella</taxon>
    </lineage>
</organism>
<dbReference type="EMBL" id="QOWE01000014">
    <property type="protein sequence ID" value="RCR68312.1"/>
    <property type="molecule type" value="Genomic_DNA"/>
</dbReference>
<proteinExistence type="predicted"/>
<sequence length="88" mass="9514">MFFLTNGSRFTNGDFAGAECCNFLTAIWQTGKNPFFRAVTSTIPDSGLPINQTVTLRTVNELFSTSDSHFTNGTKAIFKGGKLGIIAT</sequence>
<dbReference type="AlphaFoldDB" id="A0A368JLA1"/>
<name>A0A368JLA1_9BACT</name>
<evidence type="ECO:0000313" key="2">
    <source>
        <dbReference type="Proteomes" id="UP000253383"/>
    </source>
</evidence>
<accession>A0A368JLA1</accession>
<reference evidence="1 2" key="1">
    <citation type="submission" date="2018-07" db="EMBL/GenBank/DDBJ databases">
        <title>Genome analysis of Larkinella rosea.</title>
        <authorList>
            <person name="Zhou Z."/>
            <person name="Wang G."/>
        </authorList>
    </citation>
    <scope>NUCLEOTIDE SEQUENCE [LARGE SCALE GENOMIC DNA]</scope>
    <source>
        <strain evidence="2">zzj9</strain>
    </source>
</reference>
<evidence type="ECO:0000313" key="1">
    <source>
        <dbReference type="EMBL" id="RCR68312.1"/>
    </source>
</evidence>